<dbReference type="PANTHER" id="PTHR31468:SF5">
    <property type="entry name" value="1,3-BETA-GLUCANOSYLTRANSFERASE GAS5"/>
    <property type="match status" value="1"/>
</dbReference>
<evidence type="ECO:0000256" key="10">
    <source>
        <dbReference type="RuleBase" id="RU361209"/>
    </source>
</evidence>
<dbReference type="KEGG" id="yli:2910657"/>
<dbReference type="GO" id="GO:0009277">
    <property type="term" value="C:fungal-type cell wall"/>
    <property type="evidence" value="ECO:0007669"/>
    <property type="project" value="EnsemblFungi"/>
</dbReference>
<dbReference type="AlphaFoldDB" id="A0A1H6Q3T0"/>
<dbReference type="FunFam" id="3.20.20.80:FF:000032">
    <property type="entry name" value="1,3-beta-glucanosyltransferase"/>
    <property type="match status" value="1"/>
</dbReference>
<evidence type="ECO:0000256" key="1">
    <source>
        <dbReference type="ARBA" id="ARBA00004196"/>
    </source>
</evidence>
<sequence>MKFSTLSVAAALAASASAALDPVEVKGNAFFVGDKRFYIKGIDYQPGGSSKVVDPLADPKICNRDIKWFKDLGVNAVRIYTVDNSADHSECMKALDDAGIYLILDVNTPLISVNRAKPYESYNAAYLQHVFATIDTFKDYSNTLGFFAANEVINAKNNTNTAPVIKAVVRDMKEYIKNQAKRKIPVGYSAADVSENRYEMAQYFNCGPEEERIDMLGMNDYSWCGNSTYEESDYEAKVKAYGNYSIPIFLSEFGCNEIRHNAKGNPERPFTEIETLYSDKMTPVFSGGLVYEYSQESNDYGIVKIDGDSVSKFNGEFDIIKAAFAKANPQGDGGYKKDGKSSTCPARSNTWEGDGPIPGIVPRAKDYMKNGAGKPEGLSQQSTQEGDSHESGLDTIGNKDPKESDPDSNKSDSSSSGSSGSSSSASSSGSASGSASSASSTASGSSGSQNSAAANAPAAGVLAAAAIMAALL</sequence>
<dbReference type="VEuPathDB" id="FungiDB:YALI1_D06131g"/>
<proteinExistence type="inferred from homology"/>
<keyword evidence="4 10" id="KW-0336">GPI-anchor</keyword>
<dbReference type="EMBL" id="CP017556">
    <property type="protein sequence ID" value="AOW03590.1"/>
    <property type="molecule type" value="Genomic_DNA"/>
</dbReference>
<dbReference type="EC" id="2.4.1.-" evidence="10"/>
<accession>A0A1H6Q3T0</accession>
<protein>
    <recommendedName>
        <fullName evidence="10">1,3-beta-glucanosyltransferase</fullName>
        <ecNumber evidence="10">2.4.1.-</ecNumber>
    </recommendedName>
</protein>
<feature type="compositionally biased region" description="Polar residues" evidence="11">
    <location>
        <begin position="341"/>
        <end position="351"/>
    </location>
</feature>
<keyword evidence="6 10" id="KW-0732">Signal</keyword>
<evidence type="ECO:0000256" key="2">
    <source>
        <dbReference type="ARBA" id="ARBA00004589"/>
    </source>
</evidence>
<evidence type="ECO:0000256" key="5">
    <source>
        <dbReference type="ARBA" id="ARBA00022679"/>
    </source>
</evidence>
<feature type="signal peptide" evidence="10">
    <location>
        <begin position="1"/>
        <end position="18"/>
    </location>
</feature>
<evidence type="ECO:0000313" key="14">
    <source>
        <dbReference type="Proteomes" id="UP000182444"/>
    </source>
</evidence>
<dbReference type="GO" id="GO:0005886">
    <property type="term" value="C:plasma membrane"/>
    <property type="evidence" value="ECO:0007669"/>
    <property type="project" value="UniProtKB-SubCell"/>
</dbReference>
<evidence type="ECO:0000256" key="4">
    <source>
        <dbReference type="ARBA" id="ARBA00022622"/>
    </source>
</evidence>
<dbReference type="InterPro" id="IPR004886">
    <property type="entry name" value="Glucanosyltransferase"/>
</dbReference>
<evidence type="ECO:0000256" key="9">
    <source>
        <dbReference type="ARBA" id="ARBA00023288"/>
    </source>
</evidence>
<dbReference type="InterPro" id="IPR017853">
    <property type="entry name" value="GH"/>
</dbReference>
<dbReference type="GO" id="GO:0098552">
    <property type="term" value="C:side of membrane"/>
    <property type="evidence" value="ECO:0007669"/>
    <property type="project" value="UniProtKB-KW"/>
</dbReference>
<reference evidence="12 14" key="1">
    <citation type="journal article" date="2016" name="PLoS ONE">
        <title>Sequence Assembly of Yarrowia lipolytica Strain W29/CLIB89 Shows Transposable Element Diversity.</title>
        <authorList>
            <person name="Magnan C."/>
            <person name="Yu J."/>
            <person name="Chang I."/>
            <person name="Jahn E."/>
            <person name="Kanomata Y."/>
            <person name="Wu J."/>
            <person name="Zeller M."/>
            <person name="Oakes M."/>
            <person name="Baldi P."/>
            <person name="Sandmeyer S."/>
        </authorList>
    </citation>
    <scope>NUCLEOTIDE SEQUENCE [LARGE SCALE GENOMIC DNA]</scope>
    <source>
        <strain evidence="12">CLIB89</strain>
        <strain evidence="14">CLIB89(W29)</strain>
    </source>
</reference>
<dbReference type="Proteomes" id="UP000256601">
    <property type="component" value="Unassembled WGS sequence"/>
</dbReference>
<feature type="chain" id="PRO_5033814852" description="1,3-beta-glucanosyltransferase" evidence="10">
    <location>
        <begin position="19"/>
        <end position="472"/>
    </location>
</feature>
<comment type="function">
    <text evidence="10">Splits internally a 1,3-beta-glucan molecule and transfers the newly generated reducing end (the donor) to the non-reducing end of another 1,3-beta-glucan molecule (the acceptor) forming a 1,3-beta linkage, resulting in the elongation of 1,3-beta-glucan chains in the cell wall.</text>
</comment>
<evidence type="ECO:0000313" key="12">
    <source>
        <dbReference type="EMBL" id="AOW03590.1"/>
    </source>
</evidence>
<dbReference type="eggNOG" id="ENOG502QRZZ">
    <property type="taxonomic scope" value="Eukaryota"/>
</dbReference>
<feature type="region of interest" description="Disordered" evidence="11">
    <location>
        <begin position="328"/>
        <end position="458"/>
    </location>
</feature>
<keyword evidence="7 10" id="KW-0472">Membrane</keyword>
<evidence type="ECO:0000256" key="6">
    <source>
        <dbReference type="ARBA" id="ARBA00022729"/>
    </source>
</evidence>
<evidence type="ECO:0000256" key="3">
    <source>
        <dbReference type="ARBA" id="ARBA00007528"/>
    </source>
</evidence>
<keyword evidence="9 10" id="KW-0449">Lipoprotein</keyword>
<comment type="similarity">
    <text evidence="3 10">Belongs to the glycosyl hydrolase 72 family.</text>
</comment>
<dbReference type="PANTHER" id="PTHR31468">
    <property type="entry name" value="1,3-BETA-GLUCANOSYLTRANSFERASE GAS1"/>
    <property type="match status" value="1"/>
</dbReference>
<feature type="compositionally biased region" description="Low complexity" evidence="11">
    <location>
        <begin position="411"/>
        <end position="458"/>
    </location>
</feature>
<dbReference type="GO" id="GO:0042124">
    <property type="term" value="F:1,3-beta-glucanosyltransferase activity"/>
    <property type="evidence" value="ECO:0007669"/>
    <property type="project" value="EnsemblFungi"/>
</dbReference>
<reference evidence="13 15" key="2">
    <citation type="submission" date="2018-07" db="EMBL/GenBank/DDBJ databases">
        <title>Draft Genome Assemblies for Five Robust Yarrowia lipolytica Strains Exhibiting High Lipid Production and Pentose Sugar Utilization and Sugar Alcohol Secretion from Undetoxified Lignocellulosic Biomass Hydrolysates.</title>
        <authorList>
            <consortium name="DOE Joint Genome Institute"/>
            <person name="Walker C."/>
            <person name="Ryu S."/>
            <person name="Na H."/>
            <person name="Zane M."/>
            <person name="LaButti K."/>
            <person name="Lipzen A."/>
            <person name="Haridas S."/>
            <person name="Barry K."/>
            <person name="Grigoriev I.V."/>
            <person name="Quarterman J."/>
            <person name="Slininger P."/>
            <person name="Dien B."/>
            <person name="Trinh C.T."/>
        </authorList>
    </citation>
    <scope>NUCLEOTIDE SEQUENCE [LARGE SCALE GENOMIC DNA]</scope>
    <source>
        <strain evidence="13 15">YB392</strain>
    </source>
</reference>
<dbReference type="GO" id="GO:0031505">
    <property type="term" value="P:fungal-type cell wall organization"/>
    <property type="evidence" value="ECO:0007669"/>
    <property type="project" value="TreeGrafter"/>
</dbReference>
<dbReference type="Gene3D" id="3.20.20.80">
    <property type="entry name" value="Glycosidases"/>
    <property type="match status" value="1"/>
</dbReference>
<keyword evidence="5 10" id="KW-0808">Transferase</keyword>
<dbReference type="SUPFAM" id="SSF51445">
    <property type="entry name" value="(Trans)glycosidases"/>
    <property type="match status" value="1"/>
</dbReference>
<dbReference type="OMA" id="GVNDYSW"/>
<dbReference type="RefSeq" id="XP_502420.1">
    <property type="nucleotide sequence ID" value="XM_502420.1"/>
</dbReference>
<comment type="subcellular location">
    <subcellularLocation>
        <location evidence="1">Cell envelope</location>
    </subcellularLocation>
    <subcellularLocation>
        <location evidence="10">Cell membrane</location>
        <topology evidence="10">Lipid-anchor</topology>
        <topology evidence="10">GPI-anchor</topology>
    </subcellularLocation>
    <subcellularLocation>
        <location evidence="2">Membrane</location>
        <topology evidence="2">Lipid-anchor</topology>
        <topology evidence="2">GPI-anchor</topology>
    </subcellularLocation>
</comment>
<feature type="compositionally biased region" description="Basic and acidic residues" evidence="11">
    <location>
        <begin position="386"/>
        <end position="410"/>
    </location>
</feature>
<evidence type="ECO:0000313" key="15">
    <source>
        <dbReference type="Proteomes" id="UP000256601"/>
    </source>
</evidence>
<organism evidence="12 14">
    <name type="scientific">Yarrowia lipolytica</name>
    <name type="common">Candida lipolytica</name>
    <dbReference type="NCBI Taxonomy" id="4952"/>
    <lineage>
        <taxon>Eukaryota</taxon>
        <taxon>Fungi</taxon>
        <taxon>Dikarya</taxon>
        <taxon>Ascomycota</taxon>
        <taxon>Saccharomycotina</taxon>
        <taxon>Dipodascomycetes</taxon>
        <taxon>Dipodascales</taxon>
        <taxon>Dipodascales incertae sedis</taxon>
        <taxon>Yarrowia</taxon>
    </lineage>
</organism>
<dbReference type="GO" id="GO:0071970">
    <property type="term" value="P:fungal-type cell wall (1-&gt;3)-beta-D-glucan biosynthetic process"/>
    <property type="evidence" value="ECO:0007669"/>
    <property type="project" value="TreeGrafter"/>
</dbReference>
<dbReference type="OrthoDB" id="421038at2759"/>
<dbReference type="VEuPathDB" id="FungiDB:YALI0_D04851g"/>
<name>A0A1H6Q3T0_YARLL</name>
<evidence type="ECO:0000256" key="11">
    <source>
        <dbReference type="SAM" id="MobiDB-lite"/>
    </source>
</evidence>
<evidence type="ECO:0000256" key="7">
    <source>
        <dbReference type="ARBA" id="ARBA00023136"/>
    </source>
</evidence>
<dbReference type="EMBL" id="KZ858963">
    <property type="protein sequence ID" value="RDW27397.1"/>
    <property type="molecule type" value="Genomic_DNA"/>
</dbReference>
<dbReference type="Proteomes" id="UP000182444">
    <property type="component" value="Chromosome 1D"/>
</dbReference>
<gene>
    <name evidence="13" type="ORF">B0I71DRAFT_129134</name>
    <name evidence="12" type="ORF">YALI1_D06131g</name>
</gene>
<evidence type="ECO:0000256" key="8">
    <source>
        <dbReference type="ARBA" id="ARBA00023180"/>
    </source>
</evidence>
<evidence type="ECO:0000313" key="13">
    <source>
        <dbReference type="EMBL" id="RDW27397.1"/>
    </source>
</evidence>
<dbReference type="Pfam" id="PF03198">
    <property type="entry name" value="Glyco_hydro_72"/>
    <property type="match status" value="1"/>
</dbReference>
<dbReference type="GeneID" id="2910657"/>
<keyword evidence="8" id="KW-0325">Glycoprotein</keyword>